<gene>
    <name evidence="2" type="ORF">CSA55_04190</name>
</gene>
<evidence type="ECO:0000313" key="2">
    <source>
        <dbReference type="EMBL" id="PIE32051.1"/>
    </source>
</evidence>
<sequence length="267" mass="29320">MVPTGLGRVGRVTRPSLDELRSVCQPRDTMERRNGEHWLSLLYARRVSLRITRLLATTSVSASTVTLIMIAIGLGSSVTLIWPSWLAPVVSALLIQLYLILDCTDGELARWHKTTSARGVYLDRLGHYLVEASLLSLWGFRIGGLASAWTTLGFYTALIAILTKAETDLVAVSVGVSSADRTSETIATPRNQWVKLARSISHPLRIHRITGAVEASLLMAIVAVIGHLIDYDLEKVLLTVFAAVATLLFLGHGLAIWNSRRLDRIDD</sequence>
<dbReference type="EMBL" id="PDSL01000054">
    <property type="protein sequence ID" value="PIE32051.1"/>
    <property type="molecule type" value="Genomic_DNA"/>
</dbReference>
<evidence type="ECO:0000256" key="1">
    <source>
        <dbReference type="SAM" id="Phobius"/>
    </source>
</evidence>
<comment type="caution">
    <text evidence="2">The sequence shown here is derived from an EMBL/GenBank/DDBJ whole genome shotgun (WGS) entry which is preliminary data.</text>
</comment>
<name>A0A2G6K8Q7_9ACTN</name>
<keyword evidence="2" id="KW-0808">Transferase</keyword>
<dbReference type="GO" id="GO:0016780">
    <property type="term" value="F:phosphotransferase activity, for other substituted phosphate groups"/>
    <property type="evidence" value="ECO:0007669"/>
    <property type="project" value="InterPro"/>
</dbReference>
<keyword evidence="1" id="KW-0472">Membrane</keyword>
<dbReference type="Gene3D" id="1.20.120.1760">
    <property type="match status" value="1"/>
</dbReference>
<feature type="transmembrane region" description="Helical" evidence="1">
    <location>
        <begin position="54"/>
        <end position="74"/>
    </location>
</feature>
<feature type="transmembrane region" description="Helical" evidence="1">
    <location>
        <begin position="80"/>
        <end position="101"/>
    </location>
</feature>
<keyword evidence="1" id="KW-0812">Transmembrane</keyword>
<evidence type="ECO:0000313" key="3">
    <source>
        <dbReference type="Proteomes" id="UP000230914"/>
    </source>
</evidence>
<dbReference type="Proteomes" id="UP000230914">
    <property type="component" value="Unassembled WGS sequence"/>
</dbReference>
<accession>A0A2G6K8Q7</accession>
<dbReference type="InterPro" id="IPR043130">
    <property type="entry name" value="CDP-OH_PTrfase_TM_dom"/>
</dbReference>
<feature type="transmembrane region" description="Helical" evidence="1">
    <location>
        <begin position="235"/>
        <end position="257"/>
    </location>
</feature>
<organism evidence="2 3">
    <name type="scientific">Ilumatobacter coccineus</name>
    <dbReference type="NCBI Taxonomy" id="467094"/>
    <lineage>
        <taxon>Bacteria</taxon>
        <taxon>Bacillati</taxon>
        <taxon>Actinomycetota</taxon>
        <taxon>Acidimicrobiia</taxon>
        <taxon>Acidimicrobiales</taxon>
        <taxon>Ilumatobacteraceae</taxon>
        <taxon>Ilumatobacter</taxon>
    </lineage>
</organism>
<proteinExistence type="predicted"/>
<dbReference type="Pfam" id="PF01066">
    <property type="entry name" value="CDP-OH_P_transf"/>
    <property type="match status" value="1"/>
</dbReference>
<feature type="transmembrane region" description="Helical" evidence="1">
    <location>
        <begin position="209"/>
        <end position="229"/>
    </location>
</feature>
<dbReference type="GO" id="GO:0008654">
    <property type="term" value="P:phospholipid biosynthetic process"/>
    <property type="evidence" value="ECO:0007669"/>
    <property type="project" value="InterPro"/>
</dbReference>
<dbReference type="AlphaFoldDB" id="A0A2G6K8Q7"/>
<keyword evidence="1" id="KW-1133">Transmembrane helix</keyword>
<dbReference type="GO" id="GO:0016020">
    <property type="term" value="C:membrane"/>
    <property type="evidence" value="ECO:0007669"/>
    <property type="project" value="InterPro"/>
</dbReference>
<reference evidence="2 3" key="1">
    <citation type="submission" date="2017-10" db="EMBL/GenBank/DDBJ databases">
        <title>Novel microbial diversity and functional potential in the marine mammal oral microbiome.</title>
        <authorList>
            <person name="Dudek N.K."/>
            <person name="Sun C.L."/>
            <person name="Burstein D."/>
            <person name="Kantor R.S."/>
            <person name="Aliaga Goltsman D.S."/>
            <person name="Bik E.M."/>
            <person name="Thomas B.C."/>
            <person name="Banfield J.F."/>
            <person name="Relman D.A."/>
        </authorList>
    </citation>
    <scope>NUCLEOTIDE SEQUENCE [LARGE SCALE GENOMIC DNA]</scope>
    <source>
        <strain evidence="2">DOLJORAL78_61_10</strain>
    </source>
</reference>
<dbReference type="InterPro" id="IPR000462">
    <property type="entry name" value="CDP-OH_P_trans"/>
</dbReference>
<protein>
    <submittedName>
        <fullName evidence="2">Transferase</fullName>
    </submittedName>
</protein>